<organism evidence="1 2">
    <name type="scientific">Stylosanthes scabra</name>
    <dbReference type="NCBI Taxonomy" id="79078"/>
    <lineage>
        <taxon>Eukaryota</taxon>
        <taxon>Viridiplantae</taxon>
        <taxon>Streptophyta</taxon>
        <taxon>Embryophyta</taxon>
        <taxon>Tracheophyta</taxon>
        <taxon>Spermatophyta</taxon>
        <taxon>Magnoliopsida</taxon>
        <taxon>eudicotyledons</taxon>
        <taxon>Gunneridae</taxon>
        <taxon>Pentapetalae</taxon>
        <taxon>rosids</taxon>
        <taxon>fabids</taxon>
        <taxon>Fabales</taxon>
        <taxon>Fabaceae</taxon>
        <taxon>Papilionoideae</taxon>
        <taxon>50 kb inversion clade</taxon>
        <taxon>dalbergioids sensu lato</taxon>
        <taxon>Dalbergieae</taxon>
        <taxon>Pterocarpus clade</taxon>
        <taxon>Stylosanthes</taxon>
    </lineage>
</organism>
<accession>A0ABU6SCH1</accession>
<protein>
    <submittedName>
        <fullName evidence="1">Uncharacterized protein</fullName>
    </submittedName>
</protein>
<dbReference type="EMBL" id="JASCZI010060527">
    <property type="protein sequence ID" value="MED6133463.1"/>
    <property type="molecule type" value="Genomic_DNA"/>
</dbReference>
<proteinExistence type="predicted"/>
<dbReference type="Proteomes" id="UP001341840">
    <property type="component" value="Unassembled WGS sequence"/>
</dbReference>
<name>A0ABU6SCH1_9FABA</name>
<evidence type="ECO:0000313" key="1">
    <source>
        <dbReference type="EMBL" id="MED6133463.1"/>
    </source>
</evidence>
<comment type="caution">
    <text evidence="1">The sequence shown here is derived from an EMBL/GenBank/DDBJ whole genome shotgun (WGS) entry which is preliminary data.</text>
</comment>
<reference evidence="1 2" key="1">
    <citation type="journal article" date="2023" name="Plants (Basel)">
        <title>Bridging the Gap: Combining Genomics and Transcriptomics Approaches to Understand Stylosanthes scabra, an Orphan Legume from the Brazilian Caatinga.</title>
        <authorList>
            <person name="Ferreira-Neto J.R.C."/>
            <person name="da Silva M.D."/>
            <person name="Binneck E."/>
            <person name="de Melo N.F."/>
            <person name="da Silva R.H."/>
            <person name="de Melo A.L.T.M."/>
            <person name="Pandolfi V."/>
            <person name="Bustamante F.O."/>
            <person name="Brasileiro-Vidal A.C."/>
            <person name="Benko-Iseppon A.M."/>
        </authorList>
    </citation>
    <scope>NUCLEOTIDE SEQUENCE [LARGE SCALE GENOMIC DNA]</scope>
    <source>
        <tissue evidence="1">Leaves</tissue>
    </source>
</reference>
<keyword evidence="2" id="KW-1185">Reference proteome</keyword>
<sequence>MESSPSIPYNLRSRGSVVGNRLLRLRRGVPVENHHRSRRKPCGPSRHRVIDEELRSHRQYRLWRMEKHVPYPLVAMQHYNKYLREEEQYKVYDSKGGIMVGYDKVGFFHLMYFTAVPKSFENMQNLSDVVPVKHFYARVLEAPNRQTHVDCCVQGPPLRGSYSITRVVFVVLQMSMLSSQNH</sequence>
<gene>
    <name evidence="1" type="ORF">PIB30_028382</name>
</gene>
<evidence type="ECO:0000313" key="2">
    <source>
        <dbReference type="Proteomes" id="UP001341840"/>
    </source>
</evidence>